<dbReference type="Proteomes" id="UP000500826">
    <property type="component" value="Chromosome"/>
</dbReference>
<evidence type="ECO:0000313" key="3">
    <source>
        <dbReference type="Proteomes" id="UP000500826"/>
    </source>
</evidence>
<dbReference type="EMBL" id="CP053418">
    <property type="protein sequence ID" value="QJW85462.1"/>
    <property type="molecule type" value="Genomic_DNA"/>
</dbReference>
<accession>A0ABX6P6V5</accession>
<feature type="compositionally biased region" description="Polar residues" evidence="1">
    <location>
        <begin position="1"/>
        <end position="10"/>
    </location>
</feature>
<keyword evidence="3" id="KW-1185">Reference proteome</keyword>
<reference evidence="2 3" key="1">
    <citation type="submission" date="2020-05" db="EMBL/GenBank/DDBJ databases">
        <title>Ramlibacter rhizophilus sp. nov., isolated from rhizosphere soil of national flower Mugunghwa from South Korea.</title>
        <authorList>
            <person name="Zheng-Fei Y."/>
            <person name="Huan T."/>
        </authorList>
    </citation>
    <scope>NUCLEOTIDE SEQUENCE [LARGE SCALE GENOMIC DNA]</scope>
    <source>
        <strain evidence="2 3">H242</strain>
    </source>
</reference>
<name>A0ABX6P6V5_9BURK</name>
<gene>
    <name evidence="2" type="ORF">HK414_25540</name>
</gene>
<evidence type="ECO:0000256" key="1">
    <source>
        <dbReference type="SAM" id="MobiDB-lite"/>
    </source>
</evidence>
<sequence>MSEGGNSSGPVTVPASGVPSADQVDRMTSEEVARQVSSSNFRGYTVAISGATIRVTGPNTDYTLVINSFEAGNYRAAIPAASAAACPST</sequence>
<proteinExistence type="predicted"/>
<organism evidence="2 3">
    <name type="scientific">Ramlibacter terrae</name>
    <dbReference type="NCBI Taxonomy" id="2732511"/>
    <lineage>
        <taxon>Bacteria</taxon>
        <taxon>Pseudomonadati</taxon>
        <taxon>Pseudomonadota</taxon>
        <taxon>Betaproteobacteria</taxon>
        <taxon>Burkholderiales</taxon>
        <taxon>Comamonadaceae</taxon>
        <taxon>Ramlibacter</taxon>
    </lineage>
</organism>
<evidence type="ECO:0000313" key="2">
    <source>
        <dbReference type="EMBL" id="QJW85462.1"/>
    </source>
</evidence>
<feature type="compositionally biased region" description="Basic and acidic residues" evidence="1">
    <location>
        <begin position="23"/>
        <end position="33"/>
    </location>
</feature>
<protein>
    <submittedName>
        <fullName evidence="2">Uncharacterized protein</fullName>
    </submittedName>
</protein>
<reference evidence="2 3" key="2">
    <citation type="submission" date="2020-05" db="EMBL/GenBank/DDBJ databases">
        <authorList>
            <person name="Khan S.A."/>
            <person name="Jeon C.O."/>
            <person name="Chun B.H."/>
        </authorList>
    </citation>
    <scope>NUCLEOTIDE SEQUENCE [LARGE SCALE GENOMIC DNA]</scope>
    <source>
        <strain evidence="2 3">H242</strain>
    </source>
</reference>
<feature type="region of interest" description="Disordered" evidence="1">
    <location>
        <begin position="1"/>
        <end position="37"/>
    </location>
</feature>